<dbReference type="PROSITE" id="PS00031">
    <property type="entry name" value="NUCLEAR_REC_DBD_1"/>
    <property type="match status" value="1"/>
</dbReference>
<dbReference type="Proteomes" id="UP000233556">
    <property type="component" value="Unassembled WGS sequence"/>
</dbReference>
<dbReference type="GO" id="GO:0004879">
    <property type="term" value="F:nuclear receptor activity"/>
    <property type="evidence" value="ECO:0007669"/>
    <property type="project" value="TreeGrafter"/>
</dbReference>
<dbReference type="EMBL" id="KZ516586">
    <property type="protein sequence ID" value="PKU29631.1"/>
    <property type="molecule type" value="Genomic_DNA"/>
</dbReference>
<evidence type="ECO:0000259" key="10">
    <source>
        <dbReference type="PROSITE" id="PS51030"/>
    </source>
</evidence>
<dbReference type="InterPro" id="IPR001628">
    <property type="entry name" value="Znf_hrmn_rcpt"/>
</dbReference>
<dbReference type="PANTHER" id="PTHR24082:SF15">
    <property type="entry name" value="PEROXISOME PROLIFERATOR-ACTIVATED RECEPTOR DELTA"/>
    <property type="match status" value="1"/>
</dbReference>
<keyword evidence="8" id="KW-0539">Nucleus</keyword>
<keyword evidence="13" id="KW-1185">Reference proteome</keyword>
<dbReference type="GO" id="GO:0006631">
    <property type="term" value="P:fatty acid metabolic process"/>
    <property type="evidence" value="ECO:0007669"/>
    <property type="project" value="TreeGrafter"/>
</dbReference>
<dbReference type="GO" id="GO:0008270">
    <property type="term" value="F:zinc ion binding"/>
    <property type="evidence" value="ECO:0007669"/>
    <property type="project" value="UniProtKB-KW"/>
</dbReference>
<dbReference type="GO" id="GO:0009755">
    <property type="term" value="P:hormone-mediated signaling pathway"/>
    <property type="evidence" value="ECO:0007669"/>
    <property type="project" value="TreeGrafter"/>
</dbReference>
<feature type="region of interest" description="Disordered" evidence="9">
    <location>
        <begin position="1"/>
        <end position="56"/>
    </location>
</feature>
<proteinExistence type="predicted"/>
<keyword evidence="2" id="KW-0863">Zinc-finger</keyword>
<reference evidence="13" key="2">
    <citation type="submission" date="2017-12" db="EMBL/GenBank/DDBJ databases">
        <title>Genome sequence of the Bar-tailed Godwit (Limosa lapponica baueri).</title>
        <authorList>
            <person name="Lima N.C.B."/>
            <person name="Parody-Merino A.M."/>
            <person name="Battley P.F."/>
            <person name="Fidler A.E."/>
            <person name="Prosdocimi F."/>
        </authorList>
    </citation>
    <scope>NUCLEOTIDE SEQUENCE [LARGE SCALE GENOMIC DNA]</scope>
</reference>
<keyword evidence="3" id="KW-0862">Zinc</keyword>
<dbReference type="GO" id="GO:0050728">
    <property type="term" value="P:negative regulation of inflammatory response"/>
    <property type="evidence" value="ECO:0007669"/>
    <property type="project" value="TreeGrafter"/>
</dbReference>
<dbReference type="PRINTS" id="PR00047">
    <property type="entry name" value="STROIDFINGER"/>
</dbReference>
<dbReference type="GO" id="GO:0030154">
    <property type="term" value="P:cell differentiation"/>
    <property type="evidence" value="ECO:0007669"/>
    <property type="project" value="TreeGrafter"/>
</dbReference>
<dbReference type="Pfam" id="PF00105">
    <property type="entry name" value="zf-C4"/>
    <property type="match status" value="1"/>
</dbReference>
<feature type="compositionally biased region" description="Low complexity" evidence="9">
    <location>
        <begin position="29"/>
        <end position="56"/>
    </location>
</feature>
<dbReference type="Gene3D" id="1.10.565.10">
    <property type="entry name" value="Retinoid X Receptor"/>
    <property type="match status" value="1"/>
</dbReference>
<dbReference type="PROSITE" id="PS51843">
    <property type="entry name" value="NR_LBD"/>
    <property type="match status" value="1"/>
</dbReference>
<keyword evidence="1" id="KW-0479">Metal-binding</keyword>
<reference evidence="13" key="1">
    <citation type="submission" date="2017-11" db="EMBL/GenBank/DDBJ databases">
        <authorList>
            <person name="Lima N.C."/>
            <person name="Parody-Merino A.M."/>
            <person name="Battley P.F."/>
            <person name="Fidler A.E."/>
            <person name="Prosdocimi F."/>
        </authorList>
    </citation>
    <scope>NUCLEOTIDE SEQUENCE [LARGE SCALE GENOMIC DNA]</scope>
</reference>
<evidence type="ECO:0000256" key="1">
    <source>
        <dbReference type="ARBA" id="ARBA00022723"/>
    </source>
</evidence>
<dbReference type="FunFam" id="3.30.50.10:FF:000056">
    <property type="entry name" value="Peroxisome proliferator-activated receptor gamma"/>
    <property type="match status" value="1"/>
</dbReference>
<dbReference type="SUPFAM" id="SSF57716">
    <property type="entry name" value="Glucocorticoid receptor-like (DNA-binding domain)"/>
    <property type="match status" value="1"/>
</dbReference>
<dbReference type="GO" id="GO:0045944">
    <property type="term" value="P:positive regulation of transcription by RNA polymerase II"/>
    <property type="evidence" value="ECO:0007669"/>
    <property type="project" value="TreeGrafter"/>
</dbReference>
<dbReference type="InterPro" id="IPR050234">
    <property type="entry name" value="Nuclear_hormone_rcpt_NR1"/>
</dbReference>
<dbReference type="PANTHER" id="PTHR24082">
    <property type="entry name" value="NUCLEAR HORMONE RECEPTOR"/>
    <property type="match status" value="1"/>
</dbReference>
<name>A0A2I0T753_LIMLA</name>
<dbReference type="OrthoDB" id="7634782at2759"/>
<dbReference type="SUPFAM" id="SSF48508">
    <property type="entry name" value="Nuclear receptor ligand-binding domain"/>
    <property type="match status" value="1"/>
</dbReference>
<dbReference type="AlphaFoldDB" id="A0A2I0T753"/>
<feature type="domain" description="Nuclear receptor" evidence="10">
    <location>
        <begin position="72"/>
        <end position="146"/>
    </location>
</feature>
<evidence type="ECO:0000313" key="12">
    <source>
        <dbReference type="EMBL" id="PKU29631.1"/>
    </source>
</evidence>
<dbReference type="Gene3D" id="3.30.50.10">
    <property type="entry name" value="Erythroid Transcription Factor GATA-1, subunit A"/>
    <property type="match status" value="1"/>
</dbReference>
<evidence type="ECO:0000256" key="8">
    <source>
        <dbReference type="ARBA" id="ARBA00023242"/>
    </source>
</evidence>
<dbReference type="GO" id="GO:0010887">
    <property type="term" value="P:negative regulation of cholesterol storage"/>
    <property type="evidence" value="ECO:0007669"/>
    <property type="project" value="TreeGrafter"/>
</dbReference>
<keyword evidence="4" id="KW-0805">Transcription regulation</keyword>
<dbReference type="GO" id="GO:0000978">
    <property type="term" value="F:RNA polymerase II cis-regulatory region sequence-specific DNA binding"/>
    <property type="evidence" value="ECO:0007669"/>
    <property type="project" value="TreeGrafter"/>
</dbReference>
<evidence type="ECO:0000259" key="11">
    <source>
        <dbReference type="PROSITE" id="PS51843"/>
    </source>
</evidence>
<dbReference type="GO" id="GO:0001227">
    <property type="term" value="F:DNA-binding transcription repressor activity, RNA polymerase II-specific"/>
    <property type="evidence" value="ECO:0007669"/>
    <property type="project" value="TreeGrafter"/>
</dbReference>
<evidence type="ECO:0000256" key="7">
    <source>
        <dbReference type="ARBA" id="ARBA00023170"/>
    </source>
</evidence>
<evidence type="ECO:0000256" key="6">
    <source>
        <dbReference type="ARBA" id="ARBA00023163"/>
    </source>
</evidence>
<keyword evidence="7 12" id="KW-0675">Receptor</keyword>
<organism evidence="12 13">
    <name type="scientific">Limosa lapponica baueri</name>
    <dbReference type="NCBI Taxonomy" id="1758121"/>
    <lineage>
        <taxon>Eukaryota</taxon>
        <taxon>Metazoa</taxon>
        <taxon>Chordata</taxon>
        <taxon>Craniata</taxon>
        <taxon>Vertebrata</taxon>
        <taxon>Euteleostomi</taxon>
        <taxon>Archelosauria</taxon>
        <taxon>Archosauria</taxon>
        <taxon>Dinosauria</taxon>
        <taxon>Saurischia</taxon>
        <taxon>Theropoda</taxon>
        <taxon>Coelurosauria</taxon>
        <taxon>Aves</taxon>
        <taxon>Neognathae</taxon>
        <taxon>Neoaves</taxon>
        <taxon>Charadriiformes</taxon>
        <taxon>Scolopacidae</taxon>
        <taxon>Limosa</taxon>
    </lineage>
</organism>
<dbReference type="InterPro" id="IPR035500">
    <property type="entry name" value="NHR-like_dom_sf"/>
</dbReference>
<keyword evidence="5" id="KW-0238">DNA-binding</keyword>
<evidence type="ECO:0000256" key="4">
    <source>
        <dbReference type="ARBA" id="ARBA00023015"/>
    </source>
</evidence>
<evidence type="ECO:0000313" key="13">
    <source>
        <dbReference type="Proteomes" id="UP000233556"/>
    </source>
</evidence>
<keyword evidence="6" id="KW-0804">Transcription</keyword>
<accession>A0A2I0T753</accession>
<dbReference type="InterPro" id="IPR013088">
    <property type="entry name" value="Znf_NHR/GATA"/>
</dbReference>
<feature type="domain" description="NR LBD" evidence="11">
    <location>
        <begin position="1"/>
        <end position="222"/>
    </location>
</feature>
<sequence length="224" mass="25453">MEQLQEEVPEVREEEEEEEKAVTVASGASEPSGGPDSSLPSSSYTDLSQSSSPSLSDQLQMGCEEAALGALNVECRVCGDKASGFHYGVHACEGCKGFFRRTIRMKLEYEKCERSCKIQKKNRNKCQYCRFQKCLSLGMSHNDRPGLMNVKQVEEIQDNILRALEFHLQSNHPDAQYLFPKLLQKMADLRQLVTEHAQLVQKIKKTETETSLHPLLQEIYKDMY</sequence>
<gene>
    <name evidence="12" type="ORF">llap_20065</name>
</gene>
<evidence type="ECO:0000256" key="5">
    <source>
        <dbReference type="ARBA" id="ARBA00023125"/>
    </source>
</evidence>
<dbReference type="InterPro" id="IPR000536">
    <property type="entry name" value="Nucl_hrmn_rcpt_lig-bd"/>
</dbReference>
<dbReference type="GO" id="GO:0045923">
    <property type="term" value="P:positive regulation of fatty acid metabolic process"/>
    <property type="evidence" value="ECO:0007669"/>
    <property type="project" value="TreeGrafter"/>
</dbReference>
<evidence type="ECO:0000256" key="9">
    <source>
        <dbReference type="SAM" id="MobiDB-lite"/>
    </source>
</evidence>
<feature type="compositionally biased region" description="Acidic residues" evidence="9">
    <location>
        <begin position="1"/>
        <end position="19"/>
    </location>
</feature>
<protein>
    <submittedName>
        <fullName evidence="12">Peroxisome proliferator-activated receptor delta isoform x1</fullName>
    </submittedName>
</protein>
<dbReference type="PROSITE" id="PS51030">
    <property type="entry name" value="NUCLEAR_REC_DBD_2"/>
    <property type="match status" value="1"/>
</dbReference>
<dbReference type="SMART" id="SM00399">
    <property type="entry name" value="ZnF_C4"/>
    <property type="match status" value="1"/>
</dbReference>
<evidence type="ECO:0000256" key="2">
    <source>
        <dbReference type="ARBA" id="ARBA00022771"/>
    </source>
</evidence>
<evidence type="ECO:0000256" key="3">
    <source>
        <dbReference type="ARBA" id="ARBA00022833"/>
    </source>
</evidence>